<dbReference type="InterPro" id="IPR005785">
    <property type="entry name" value="B_amino_transI"/>
</dbReference>
<evidence type="ECO:0000313" key="19">
    <source>
        <dbReference type="Proteomes" id="UP000033995"/>
    </source>
</evidence>
<dbReference type="Pfam" id="PF01063">
    <property type="entry name" value="Aminotran_4"/>
    <property type="match status" value="1"/>
</dbReference>
<evidence type="ECO:0000256" key="6">
    <source>
        <dbReference type="ARBA" id="ARBA00009320"/>
    </source>
</evidence>
<dbReference type="EMBL" id="LBOZ01000008">
    <property type="protein sequence ID" value="KKP46770.1"/>
    <property type="molecule type" value="Genomic_DNA"/>
</dbReference>
<evidence type="ECO:0000256" key="4">
    <source>
        <dbReference type="ARBA" id="ARBA00004931"/>
    </source>
</evidence>
<organism evidence="18 19">
    <name type="scientific">Candidatus Woesebacteria bacterium GW2011_GWA2_33_28</name>
    <dbReference type="NCBI Taxonomy" id="1618561"/>
    <lineage>
        <taxon>Bacteria</taxon>
        <taxon>Candidatus Woeseibacteriota</taxon>
    </lineage>
</organism>
<dbReference type="InterPro" id="IPR050571">
    <property type="entry name" value="Class-IV_PLP-Dep_Aminotrnsfr"/>
</dbReference>
<keyword evidence="9 17" id="KW-0808">Transferase</keyword>
<dbReference type="AlphaFoldDB" id="A0A0G0C695"/>
<dbReference type="FunFam" id="3.20.10.10:FF:000002">
    <property type="entry name" value="D-alanine aminotransferase"/>
    <property type="match status" value="1"/>
</dbReference>
<evidence type="ECO:0000256" key="3">
    <source>
        <dbReference type="ARBA" id="ARBA00004824"/>
    </source>
</evidence>
<keyword evidence="10 16" id="KW-0663">Pyridoxal phosphate</keyword>
<evidence type="ECO:0000256" key="9">
    <source>
        <dbReference type="ARBA" id="ARBA00022679"/>
    </source>
</evidence>
<name>A0A0G0C695_9BACT</name>
<evidence type="ECO:0000256" key="13">
    <source>
        <dbReference type="ARBA" id="ARBA00048798"/>
    </source>
</evidence>
<reference evidence="18 19" key="1">
    <citation type="journal article" date="2015" name="Nature">
        <title>rRNA introns, odd ribosomes, and small enigmatic genomes across a large radiation of phyla.</title>
        <authorList>
            <person name="Brown C.T."/>
            <person name="Hug L.A."/>
            <person name="Thomas B.C."/>
            <person name="Sharon I."/>
            <person name="Castelle C.J."/>
            <person name="Singh A."/>
            <person name="Wilkins M.J."/>
            <person name="Williams K.H."/>
            <person name="Banfield J.F."/>
        </authorList>
    </citation>
    <scope>NUCLEOTIDE SEQUENCE [LARGE SCALE GENOMIC DNA]</scope>
</reference>
<comment type="pathway">
    <text evidence="5 17">Amino-acid biosynthesis; L-leucine biosynthesis; L-leucine from 3-methyl-2-oxobutanoate: step 4/4.</text>
</comment>
<dbReference type="GO" id="GO:0009097">
    <property type="term" value="P:isoleucine biosynthetic process"/>
    <property type="evidence" value="ECO:0007669"/>
    <property type="project" value="UniProtKB-UniPathway"/>
</dbReference>
<evidence type="ECO:0000313" key="18">
    <source>
        <dbReference type="EMBL" id="KKP46770.1"/>
    </source>
</evidence>
<dbReference type="EC" id="2.6.1.42" evidence="17"/>
<dbReference type="Gene3D" id="3.30.470.10">
    <property type="match status" value="1"/>
</dbReference>
<proteinExistence type="inferred from homology"/>
<comment type="catalytic activity">
    <reaction evidence="12 17">
        <text>L-valine + 2-oxoglutarate = 3-methyl-2-oxobutanoate + L-glutamate</text>
        <dbReference type="Rhea" id="RHEA:24813"/>
        <dbReference type="ChEBI" id="CHEBI:11851"/>
        <dbReference type="ChEBI" id="CHEBI:16810"/>
        <dbReference type="ChEBI" id="CHEBI:29985"/>
        <dbReference type="ChEBI" id="CHEBI:57762"/>
        <dbReference type="EC" id="2.6.1.42"/>
    </reaction>
</comment>
<dbReference type="GO" id="GO:0052655">
    <property type="term" value="F:L-valine-2-oxoglutarate transaminase activity"/>
    <property type="evidence" value="ECO:0007669"/>
    <property type="project" value="RHEA"/>
</dbReference>
<dbReference type="InterPro" id="IPR043131">
    <property type="entry name" value="BCAT-like_N"/>
</dbReference>
<dbReference type="InterPro" id="IPR018300">
    <property type="entry name" value="Aminotrans_IV_CS"/>
</dbReference>
<dbReference type="NCBIfam" id="NF005146">
    <property type="entry name" value="PRK06606.1"/>
    <property type="match status" value="1"/>
</dbReference>
<evidence type="ECO:0000256" key="7">
    <source>
        <dbReference type="ARBA" id="ARBA00022576"/>
    </source>
</evidence>
<evidence type="ECO:0000256" key="2">
    <source>
        <dbReference type="ARBA" id="ARBA00003109"/>
    </source>
</evidence>
<evidence type="ECO:0000256" key="17">
    <source>
        <dbReference type="RuleBase" id="RU364094"/>
    </source>
</evidence>
<evidence type="ECO:0000256" key="5">
    <source>
        <dbReference type="ARBA" id="ARBA00005072"/>
    </source>
</evidence>
<dbReference type="GO" id="GO:0052654">
    <property type="term" value="F:L-leucine-2-oxoglutarate transaminase activity"/>
    <property type="evidence" value="ECO:0007669"/>
    <property type="project" value="RHEA"/>
</dbReference>
<keyword evidence="8 17" id="KW-0028">Amino-acid biosynthesis</keyword>
<dbReference type="UniPathway" id="UPA00047">
    <property type="reaction ID" value="UER00058"/>
</dbReference>
<keyword evidence="7 17" id="KW-0032">Aminotransferase</keyword>
<evidence type="ECO:0000256" key="10">
    <source>
        <dbReference type="ARBA" id="ARBA00022898"/>
    </source>
</evidence>
<comment type="similarity">
    <text evidence="6 15">Belongs to the class-IV pyridoxal-phosphate-dependent aminotransferase family.</text>
</comment>
<comment type="function">
    <text evidence="2 17">Acts on leucine, isoleucine and valine.</text>
</comment>
<evidence type="ECO:0000256" key="8">
    <source>
        <dbReference type="ARBA" id="ARBA00022605"/>
    </source>
</evidence>
<dbReference type="PATRIC" id="fig|1618561.3.peg.824"/>
<dbReference type="PANTHER" id="PTHR42743:SF4">
    <property type="entry name" value="BRANCHED-CHAIN-AMINO-ACID AMINOTRANSFERASE-RELATED"/>
    <property type="match status" value="1"/>
</dbReference>
<comment type="caution">
    <text evidence="18">The sequence shown here is derived from an EMBL/GenBank/DDBJ whole genome shotgun (WGS) entry which is preliminary data.</text>
</comment>
<keyword evidence="11 17" id="KW-0100">Branched-chain amino acid biosynthesis</keyword>
<dbReference type="PROSITE" id="PS00770">
    <property type="entry name" value="AA_TRANSFER_CLASS_4"/>
    <property type="match status" value="1"/>
</dbReference>
<dbReference type="InterPro" id="IPR001544">
    <property type="entry name" value="Aminotrans_IV"/>
</dbReference>
<evidence type="ECO:0000256" key="14">
    <source>
        <dbReference type="ARBA" id="ARBA00049229"/>
    </source>
</evidence>
<dbReference type="UniPathway" id="UPA00049">
    <property type="reaction ID" value="UER00062"/>
</dbReference>
<comment type="catalytic activity">
    <reaction evidence="14 17">
        <text>L-leucine + 2-oxoglutarate = 4-methyl-2-oxopentanoate + L-glutamate</text>
        <dbReference type="Rhea" id="RHEA:18321"/>
        <dbReference type="ChEBI" id="CHEBI:16810"/>
        <dbReference type="ChEBI" id="CHEBI:17865"/>
        <dbReference type="ChEBI" id="CHEBI:29985"/>
        <dbReference type="ChEBI" id="CHEBI:57427"/>
        <dbReference type="EC" id="2.6.1.42"/>
    </reaction>
</comment>
<evidence type="ECO:0000256" key="12">
    <source>
        <dbReference type="ARBA" id="ARBA00048212"/>
    </source>
</evidence>
<gene>
    <name evidence="17" type="primary">ilvE</name>
    <name evidence="18" type="ORF">UR38_C0008G0001</name>
</gene>
<comment type="cofactor">
    <cofactor evidence="1 16">
        <name>pyridoxal 5'-phosphate</name>
        <dbReference type="ChEBI" id="CHEBI:597326"/>
    </cofactor>
</comment>
<dbReference type="Proteomes" id="UP000033995">
    <property type="component" value="Unassembled WGS sequence"/>
</dbReference>
<comment type="pathway">
    <text evidence="4 17">Amino-acid biosynthesis; L-valine biosynthesis; L-valine from pyruvate: step 4/4.</text>
</comment>
<evidence type="ECO:0000256" key="11">
    <source>
        <dbReference type="ARBA" id="ARBA00023304"/>
    </source>
</evidence>
<dbReference type="InterPro" id="IPR036038">
    <property type="entry name" value="Aminotransferase-like"/>
</dbReference>
<evidence type="ECO:0000256" key="1">
    <source>
        <dbReference type="ARBA" id="ARBA00001933"/>
    </source>
</evidence>
<dbReference type="SUPFAM" id="SSF56752">
    <property type="entry name" value="D-aminoacid aminotransferase-like PLP-dependent enzymes"/>
    <property type="match status" value="1"/>
</dbReference>
<comment type="pathway">
    <text evidence="3 17">Amino-acid biosynthesis; L-isoleucine biosynthesis; L-isoleucine from 2-oxobutanoate: step 4/4.</text>
</comment>
<dbReference type="Gene3D" id="3.20.10.10">
    <property type="entry name" value="D-amino Acid Aminotransferase, subunit A, domain 2"/>
    <property type="match status" value="1"/>
</dbReference>
<dbReference type="GO" id="GO:0052656">
    <property type="term" value="F:L-isoleucine-2-oxoglutarate transaminase activity"/>
    <property type="evidence" value="ECO:0007669"/>
    <property type="project" value="RHEA"/>
</dbReference>
<dbReference type="GO" id="GO:0009098">
    <property type="term" value="P:L-leucine biosynthetic process"/>
    <property type="evidence" value="ECO:0007669"/>
    <property type="project" value="UniProtKB-UniPathway"/>
</dbReference>
<evidence type="ECO:0000256" key="16">
    <source>
        <dbReference type="RuleBase" id="RU004516"/>
    </source>
</evidence>
<dbReference type="PANTHER" id="PTHR42743">
    <property type="entry name" value="AMINO-ACID AMINOTRANSFERASE"/>
    <property type="match status" value="1"/>
</dbReference>
<dbReference type="InterPro" id="IPR043132">
    <property type="entry name" value="BCAT-like_C"/>
</dbReference>
<sequence length="315" mass="35714">MKNFVYFNNKFVTKNKAYVNIDTHALHYGTGFFGGIRGYWNANTKSMFLFRVKDHLKRLKNSAKLLGLEQPSDLNNLPEIIVKLLKKNSYKTSVYIRPIVFVSELTYLKFDLRNLSTTLAITTVPLEHYLNVKNGVKLMVSSWRRQSSSAIPPRAKPTGIYLNTALANTEAKTKGFDEALFLTQDGYVSEGSAENIFFLKNNKLVTPDLDSDILEGITRRTVVELAKAELCIETVERKVKLSELLCADEVFLTGTGAEITPVIQIDKKKINKGEIGELTTKLQKLYFEIVHGKNNKYKKWLTEVKTKGGEIYEKG</sequence>
<dbReference type="GO" id="GO:0009099">
    <property type="term" value="P:L-valine biosynthetic process"/>
    <property type="evidence" value="ECO:0007669"/>
    <property type="project" value="UniProtKB-UniPathway"/>
</dbReference>
<dbReference type="NCBIfam" id="TIGR01122">
    <property type="entry name" value="ilvE_I"/>
    <property type="match status" value="1"/>
</dbReference>
<dbReference type="UniPathway" id="UPA00048">
    <property type="reaction ID" value="UER00073"/>
</dbReference>
<accession>A0A0G0C695</accession>
<protein>
    <recommendedName>
        <fullName evidence="17">Branched-chain-amino-acid aminotransferase</fullName>
        <shortName evidence="17">BCAT</shortName>
        <ecNumber evidence="17">2.6.1.42</ecNumber>
    </recommendedName>
</protein>
<evidence type="ECO:0000256" key="15">
    <source>
        <dbReference type="RuleBase" id="RU004106"/>
    </source>
</evidence>
<comment type="catalytic activity">
    <reaction evidence="13 17">
        <text>L-isoleucine + 2-oxoglutarate = (S)-3-methyl-2-oxopentanoate + L-glutamate</text>
        <dbReference type="Rhea" id="RHEA:24801"/>
        <dbReference type="ChEBI" id="CHEBI:16810"/>
        <dbReference type="ChEBI" id="CHEBI:29985"/>
        <dbReference type="ChEBI" id="CHEBI:35146"/>
        <dbReference type="ChEBI" id="CHEBI:58045"/>
        <dbReference type="EC" id="2.6.1.42"/>
    </reaction>
</comment>